<keyword evidence="8 9" id="KW-0998">Cell outer membrane</keyword>
<feature type="short sequence motif" description="TonB box" evidence="10">
    <location>
        <begin position="51"/>
        <end position="57"/>
    </location>
</feature>
<keyword evidence="15" id="KW-0675">Receptor</keyword>
<evidence type="ECO:0000259" key="13">
    <source>
        <dbReference type="Pfam" id="PF00593"/>
    </source>
</evidence>
<dbReference type="InterPro" id="IPR012910">
    <property type="entry name" value="Plug_dom"/>
</dbReference>
<evidence type="ECO:0000313" key="16">
    <source>
        <dbReference type="Proteomes" id="UP001143486"/>
    </source>
</evidence>
<dbReference type="EMBL" id="BSFE01000005">
    <property type="protein sequence ID" value="GLK52650.1"/>
    <property type="molecule type" value="Genomic_DNA"/>
</dbReference>
<dbReference type="Gene3D" id="2.40.170.20">
    <property type="entry name" value="TonB-dependent receptor, beta-barrel domain"/>
    <property type="match status" value="1"/>
</dbReference>
<dbReference type="Pfam" id="PF07715">
    <property type="entry name" value="Plug"/>
    <property type="match status" value="1"/>
</dbReference>
<sequence length="1017" mass="111386">MSTYWDRERLLRSTILAGFAAAGLAISPAYAQDQQQDEDEQSEDTAASEDTIVVTGSRIRRDAFASVAPLQVIDSQEIRDAGLIDTAQILQTSSVAQGVQLDNTIGGAFVTDAGPGSNTITLRGLNPDQTLLLINGRRVAPSGVEGAPSLPNVDIIPTDAIQRIDILLDGASSVYGSDAVAGVVNVILRDNFEGFQVGAYTNSPEESGGGSHRWNMMVGDSSENGRFMFSMEYFHQDSLQVNDRDWNYDPTDGLYCSRDIEIADDGSLLSECEGAIINRVRTYNYYVNGQPDLASYYANPGLYGTDVYSTPGSSDTGIPGWSFGDSTNEAYRSSYLDQTTDIIPDSQRYSFLFTGDYTIDRFLGQENVTVFTELLHTNSQTTYKSGYHGQLFPTVRADNPYNPFGFDVVPIFASPIERSNIEVETQYTRFMSGLQGDWSFAPSWSYEVFGGYTRSMGYSRRPAVDEGLLTAVVATTRVENGEIVCGSDDNSTIELFGFLSPNNCVPVNLFHPNLYPNDGSTAPSFGTQEEYDFLRIDRTATTVVDQLIFGGFTTGPLFELPAGEVSGVFGIEWRRDTLDSGTDTVAADGLAAGYFADRRSEGSAQLTEYYAELAIPLVSGVRFAEDISLELAGRLTDHEYYGQNSTYSARASWVMTDFLTLNATMGTSFRAPNLRELFLGGQTGFTSGFADPCVVPNDARGPGNTYDPTNDNRDAVVLANCIAEGVDPTSLGLTGTPSIESFRAGNPSLEPETSDAYSLGFVFDQPFTDRFDASLRVSYFAIEVEDSIAIPGTAFSLGQCYNSTNFPNDPFCARRQRDPNTGLLTFVDNTPFNVATQETNGWDFNGRFNMDFDFLGGFNYDMNATFTKSDEILSRNTAESDLNNFVGDWGSPEWRGAISNRFERGDWSMLWRARYLGEQASIRNVVGVDYGERIEAASELGGDAVDSWDAVWYHDLSISYDQDTWAVTFGVNNLFNEEPAIIDQDASGATLGSGNEVLGSGYDLLGRRFFARVSKAW</sequence>
<feature type="domain" description="TonB-dependent receptor-like beta-barrel" evidence="13">
    <location>
        <begin position="400"/>
        <end position="974"/>
    </location>
</feature>
<dbReference type="PANTHER" id="PTHR47234:SF2">
    <property type="entry name" value="TONB-DEPENDENT RECEPTOR"/>
    <property type="match status" value="1"/>
</dbReference>
<name>A0A9W6IP51_9PROT</name>
<keyword evidence="4 9" id="KW-0812">Transmembrane</keyword>
<feature type="chain" id="PRO_5040821887" evidence="12">
    <location>
        <begin position="32"/>
        <end position="1017"/>
    </location>
</feature>
<dbReference type="InterPro" id="IPR036942">
    <property type="entry name" value="Beta-barrel_TonB_sf"/>
</dbReference>
<keyword evidence="3 9" id="KW-1134">Transmembrane beta strand</keyword>
<accession>A0A9W6IP51</accession>
<dbReference type="PROSITE" id="PS00430">
    <property type="entry name" value="TONB_DEPENDENT_REC_1"/>
    <property type="match status" value="1"/>
</dbReference>
<evidence type="ECO:0000259" key="14">
    <source>
        <dbReference type="Pfam" id="PF07715"/>
    </source>
</evidence>
<dbReference type="Proteomes" id="UP001143486">
    <property type="component" value="Unassembled WGS sequence"/>
</dbReference>
<keyword evidence="5 12" id="KW-0732">Signal</keyword>
<feature type="domain" description="TonB-dependent receptor plug" evidence="14">
    <location>
        <begin position="67"/>
        <end position="183"/>
    </location>
</feature>
<reference evidence="15" key="1">
    <citation type="journal article" date="2014" name="Int. J. Syst. Evol. Microbiol.">
        <title>Complete genome sequence of Corynebacterium casei LMG S-19264T (=DSM 44701T), isolated from a smear-ripened cheese.</title>
        <authorList>
            <consortium name="US DOE Joint Genome Institute (JGI-PGF)"/>
            <person name="Walter F."/>
            <person name="Albersmeier A."/>
            <person name="Kalinowski J."/>
            <person name="Ruckert C."/>
        </authorList>
    </citation>
    <scope>NUCLEOTIDE SEQUENCE</scope>
    <source>
        <strain evidence="15">VKM B-1513</strain>
    </source>
</reference>
<evidence type="ECO:0000256" key="6">
    <source>
        <dbReference type="ARBA" id="ARBA00023077"/>
    </source>
</evidence>
<dbReference type="Gene3D" id="2.170.130.10">
    <property type="entry name" value="TonB-dependent receptor, plug domain"/>
    <property type="match status" value="1"/>
</dbReference>
<dbReference type="Pfam" id="PF00593">
    <property type="entry name" value="TonB_dep_Rec_b-barrel"/>
    <property type="match status" value="1"/>
</dbReference>
<keyword evidence="2 9" id="KW-0813">Transport</keyword>
<dbReference type="AlphaFoldDB" id="A0A9W6IP51"/>
<evidence type="ECO:0000256" key="9">
    <source>
        <dbReference type="PROSITE-ProRule" id="PRU01360"/>
    </source>
</evidence>
<comment type="caution">
    <text evidence="15">The sequence shown here is derived from an EMBL/GenBank/DDBJ whole genome shotgun (WGS) entry which is preliminary data.</text>
</comment>
<evidence type="ECO:0000256" key="8">
    <source>
        <dbReference type="ARBA" id="ARBA00023237"/>
    </source>
</evidence>
<dbReference type="PANTHER" id="PTHR47234">
    <property type="match status" value="1"/>
</dbReference>
<keyword evidence="7 9" id="KW-0472">Membrane</keyword>
<gene>
    <name evidence="15" type="ORF">GCM10017621_21580</name>
</gene>
<dbReference type="GO" id="GO:0009279">
    <property type="term" value="C:cell outer membrane"/>
    <property type="evidence" value="ECO:0007669"/>
    <property type="project" value="UniProtKB-SubCell"/>
</dbReference>
<proteinExistence type="inferred from homology"/>
<dbReference type="SUPFAM" id="SSF56935">
    <property type="entry name" value="Porins"/>
    <property type="match status" value="1"/>
</dbReference>
<evidence type="ECO:0000256" key="11">
    <source>
        <dbReference type="RuleBase" id="RU003357"/>
    </source>
</evidence>
<evidence type="ECO:0000256" key="2">
    <source>
        <dbReference type="ARBA" id="ARBA00022448"/>
    </source>
</evidence>
<keyword evidence="16" id="KW-1185">Reference proteome</keyword>
<evidence type="ECO:0000256" key="7">
    <source>
        <dbReference type="ARBA" id="ARBA00023136"/>
    </source>
</evidence>
<comment type="subcellular location">
    <subcellularLocation>
        <location evidence="1 9">Cell outer membrane</location>
        <topology evidence="1 9">Multi-pass membrane protein</topology>
    </subcellularLocation>
</comment>
<evidence type="ECO:0000256" key="3">
    <source>
        <dbReference type="ARBA" id="ARBA00022452"/>
    </source>
</evidence>
<feature type="signal peptide" evidence="12">
    <location>
        <begin position="1"/>
        <end position="31"/>
    </location>
</feature>
<protein>
    <submittedName>
        <fullName evidence="15">TonB-dependent receptor</fullName>
    </submittedName>
</protein>
<dbReference type="InterPro" id="IPR039426">
    <property type="entry name" value="TonB-dep_rcpt-like"/>
</dbReference>
<evidence type="ECO:0000256" key="5">
    <source>
        <dbReference type="ARBA" id="ARBA00022729"/>
    </source>
</evidence>
<reference evidence="15" key="2">
    <citation type="submission" date="2023-01" db="EMBL/GenBank/DDBJ databases">
        <authorList>
            <person name="Sun Q."/>
            <person name="Evtushenko L."/>
        </authorList>
    </citation>
    <scope>NUCLEOTIDE SEQUENCE</scope>
    <source>
        <strain evidence="15">VKM B-1513</strain>
    </source>
</reference>
<evidence type="ECO:0000256" key="12">
    <source>
        <dbReference type="SAM" id="SignalP"/>
    </source>
</evidence>
<dbReference type="InterPro" id="IPR010916">
    <property type="entry name" value="TonB_box_CS"/>
</dbReference>
<dbReference type="RefSeq" id="WP_271187013.1">
    <property type="nucleotide sequence ID" value="NZ_BSFE01000005.1"/>
</dbReference>
<organism evidence="15 16">
    <name type="scientific">Maricaulis virginensis</name>
    <dbReference type="NCBI Taxonomy" id="144022"/>
    <lineage>
        <taxon>Bacteria</taxon>
        <taxon>Pseudomonadati</taxon>
        <taxon>Pseudomonadota</taxon>
        <taxon>Alphaproteobacteria</taxon>
        <taxon>Maricaulales</taxon>
        <taxon>Maricaulaceae</taxon>
        <taxon>Maricaulis</taxon>
    </lineage>
</organism>
<evidence type="ECO:0000256" key="4">
    <source>
        <dbReference type="ARBA" id="ARBA00022692"/>
    </source>
</evidence>
<keyword evidence="6 10" id="KW-0798">TonB box</keyword>
<evidence type="ECO:0000256" key="10">
    <source>
        <dbReference type="PROSITE-ProRule" id="PRU10143"/>
    </source>
</evidence>
<evidence type="ECO:0000313" key="15">
    <source>
        <dbReference type="EMBL" id="GLK52650.1"/>
    </source>
</evidence>
<evidence type="ECO:0000256" key="1">
    <source>
        <dbReference type="ARBA" id="ARBA00004571"/>
    </source>
</evidence>
<dbReference type="InterPro" id="IPR000531">
    <property type="entry name" value="Beta-barrel_TonB"/>
</dbReference>
<comment type="similarity">
    <text evidence="9 11">Belongs to the TonB-dependent receptor family.</text>
</comment>
<dbReference type="PROSITE" id="PS52016">
    <property type="entry name" value="TONB_DEPENDENT_REC_3"/>
    <property type="match status" value="1"/>
</dbReference>
<dbReference type="InterPro" id="IPR037066">
    <property type="entry name" value="Plug_dom_sf"/>
</dbReference>